<feature type="transmembrane region" description="Helical" evidence="8">
    <location>
        <begin position="72"/>
        <end position="91"/>
    </location>
</feature>
<comment type="subcellular location">
    <subcellularLocation>
        <location evidence="1">Cell membrane</location>
        <topology evidence="1">Multi-pass membrane protein</topology>
    </subcellularLocation>
</comment>
<evidence type="ECO:0000256" key="1">
    <source>
        <dbReference type="ARBA" id="ARBA00004651"/>
    </source>
</evidence>
<feature type="transmembrane region" description="Helical" evidence="8">
    <location>
        <begin position="38"/>
        <end position="60"/>
    </location>
</feature>
<keyword evidence="11" id="KW-1185">Reference proteome</keyword>
<feature type="compositionally biased region" description="Low complexity" evidence="7">
    <location>
        <begin position="228"/>
        <end position="237"/>
    </location>
</feature>
<reference evidence="10" key="1">
    <citation type="submission" date="2019-04" db="EMBL/GenBank/DDBJ databases">
        <authorList>
            <consortium name="Science for Life Laboratories"/>
        </authorList>
    </citation>
    <scope>NUCLEOTIDE SEQUENCE</scope>
    <source>
        <strain evidence="10">MBLW1</strain>
    </source>
</reference>
<feature type="domain" description="Glycine transporter" evidence="9">
    <location>
        <begin position="100"/>
        <end position="173"/>
    </location>
</feature>
<keyword evidence="3" id="KW-1003">Cell membrane</keyword>
<accession>A0A6C2YIT2</accession>
<dbReference type="EMBL" id="LR593887">
    <property type="protein sequence ID" value="VTR97974.1"/>
    <property type="molecule type" value="Genomic_DNA"/>
</dbReference>
<evidence type="ECO:0000256" key="4">
    <source>
        <dbReference type="ARBA" id="ARBA00022692"/>
    </source>
</evidence>
<proteinExistence type="inferred from homology"/>
<evidence type="ECO:0000313" key="11">
    <source>
        <dbReference type="Proteomes" id="UP000464378"/>
    </source>
</evidence>
<dbReference type="InterPro" id="IPR005115">
    <property type="entry name" value="Gly_transporter"/>
</dbReference>
<protein>
    <recommendedName>
        <fullName evidence="9">Glycine transporter domain-containing protein</fullName>
    </recommendedName>
</protein>
<dbReference type="PANTHER" id="PTHR30506">
    <property type="entry name" value="INNER MEMBRANE PROTEIN"/>
    <property type="match status" value="1"/>
</dbReference>
<keyword evidence="4 8" id="KW-0812">Transmembrane</keyword>
<dbReference type="Proteomes" id="UP000464378">
    <property type="component" value="Chromosome"/>
</dbReference>
<feature type="transmembrane region" description="Helical" evidence="8">
    <location>
        <begin position="12"/>
        <end position="31"/>
    </location>
</feature>
<keyword evidence="6 8" id="KW-0472">Membrane</keyword>
<feature type="transmembrane region" description="Helical" evidence="8">
    <location>
        <begin position="98"/>
        <end position="119"/>
    </location>
</feature>
<keyword evidence="5 8" id="KW-1133">Transmembrane helix</keyword>
<dbReference type="EMBL" id="LR586016">
    <property type="protein sequence ID" value="VIP01274.1"/>
    <property type="molecule type" value="Genomic_DNA"/>
</dbReference>
<dbReference type="Pfam" id="PF03458">
    <property type="entry name" value="Gly_transporter"/>
    <property type="match status" value="2"/>
</dbReference>
<evidence type="ECO:0000259" key="9">
    <source>
        <dbReference type="Pfam" id="PF03458"/>
    </source>
</evidence>
<feature type="transmembrane region" description="Helical" evidence="8">
    <location>
        <begin position="158"/>
        <end position="178"/>
    </location>
</feature>
<dbReference type="InParanoid" id="A0A6C2YIT2"/>
<evidence type="ECO:0000256" key="5">
    <source>
        <dbReference type="ARBA" id="ARBA00022989"/>
    </source>
</evidence>
<evidence type="ECO:0000256" key="7">
    <source>
        <dbReference type="SAM" id="MobiDB-lite"/>
    </source>
</evidence>
<dbReference type="KEGG" id="tim:GMBLW1_26860"/>
<feature type="region of interest" description="Disordered" evidence="7">
    <location>
        <begin position="218"/>
        <end position="266"/>
    </location>
</feature>
<evidence type="ECO:0000256" key="2">
    <source>
        <dbReference type="ARBA" id="ARBA00008193"/>
    </source>
</evidence>
<dbReference type="AlphaFoldDB" id="A0A6C2YIT2"/>
<evidence type="ECO:0000313" key="10">
    <source>
        <dbReference type="EMBL" id="VIP01274.1"/>
    </source>
</evidence>
<evidence type="ECO:0000256" key="6">
    <source>
        <dbReference type="ARBA" id="ARBA00023136"/>
    </source>
</evidence>
<evidence type="ECO:0000256" key="3">
    <source>
        <dbReference type="ARBA" id="ARBA00022475"/>
    </source>
</evidence>
<feature type="compositionally biased region" description="Low complexity" evidence="7">
    <location>
        <begin position="247"/>
        <end position="258"/>
    </location>
</feature>
<dbReference type="GO" id="GO:0005886">
    <property type="term" value="C:plasma membrane"/>
    <property type="evidence" value="ECO:0007669"/>
    <property type="project" value="UniProtKB-SubCell"/>
</dbReference>
<feature type="transmembrane region" description="Helical" evidence="8">
    <location>
        <begin position="184"/>
        <end position="204"/>
    </location>
</feature>
<comment type="similarity">
    <text evidence="2">Belongs to the UPF0126 family.</text>
</comment>
<evidence type="ECO:0000256" key="8">
    <source>
        <dbReference type="SAM" id="Phobius"/>
    </source>
</evidence>
<name>A0A6C2YIT2_9BACT</name>
<feature type="compositionally biased region" description="Pro residues" evidence="7">
    <location>
        <begin position="218"/>
        <end position="227"/>
    </location>
</feature>
<gene>
    <name evidence="10" type="ORF">GMBLW1_26860</name>
</gene>
<organism evidence="10">
    <name type="scientific">Tuwongella immobilis</name>
    <dbReference type="NCBI Taxonomy" id="692036"/>
    <lineage>
        <taxon>Bacteria</taxon>
        <taxon>Pseudomonadati</taxon>
        <taxon>Planctomycetota</taxon>
        <taxon>Planctomycetia</taxon>
        <taxon>Gemmatales</taxon>
        <taxon>Gemmataceae</taxon>
        <taxon>Tuwongella</taxon>
    </lineage>
</organism>
<dbReference type="PANTHER" id="PTHR30506:SF3">
    <property type="entry name" value="UPF0126 INNER MEMBRANE PROTEIN YADS-RELATED"/>
    <property type="match status" value="1"/>
</dbReference>
<feature type="transmembrane region" description="Helical" evidence="8">
    <location>
        <begin position="125"/>
        <end position="146"/>
    </location>
</feature>
<feature type="domain" description="Glycine transporter" evidence="9">
    <location>
        <begin position="15"/>
        <end position="86"/>
    </location>
</feature>
<dbReference type="FunCoup" id="A0A6C2YIT2">
    <property type="interactions" value="137"/>
</dbReference>
<sequence length="266" mass="27663">MTLPPDPVMLPLEVELFATIVAAMSGALVALRRGYDTVGLFALAFITATGGGVLRDGLFLQNGPPAVTRDPRFVIAVAVACVAAVIVGLRVERHSRLIAVLDAVGLSAYAVVGVNKAMMSEMSPLAAILVGVISACGGGVMRDVIVREEPLLFKPGQFYALAALTGAVFYAGLVRVFQLAGTQAAFIAMTVAFILRVLAIRYNWQTIPLVRTPTIPPPHPTVSPVPNAPNSANPASADSGPREHVPEVAPEVAPGVTPEFPPKGAA</sequence>